<dbReference type="KEGG" id="mind:mvi_27830"/>
<proteinExistence type="predicted"/>
<evidence type="ECO:0000256" key="1">
    <source>
        <dbReference type="SAM" id="MobiDB-lite"/>
    </source>
</evidence>
<protein>
    <submittedName>
        <fullName evidence="2">Uncharacterized protein</fullName>
    </submittedName>
</protein>
<feature type="region of interest" description="Disordered" evidence="1">
    <location>
        <begin position="37"/>
        <end position="68"/>
    </location>
</feature>
<evidence type="ECO:0000313" key="3">
    <source>
        <dbReference type="Proteomes" id="UP000663508"/>
    </source>
</evidence>
<reference evidence="2" key="1">
    <citation type="submission" date="2020-11" db="EMBL/GenBank/DDBJ databases">
        <title>Complete genome sequence of a novel pathogenic Methylobacterium strain isolated from rice in Vietnam.</title>
        <authorList>
            <person name="Lai K."/>
            <person name="Okazaki S."/>
            <person name="Higashi K."/>
            <person name="Mori H."/>
            <person name="Toyoda A."/>
            <person name="Kurokawa K."/>
        </authorList>
    </citation>
    <scope>NUCLEOTIDE SEQUENCE</scope>
    <source>
        <strain evidence="2">VL1</strain>
    </source>
</reference>
<accession>A0A8H8WU06</accession>
<dbReference type="AlphaFoldDB" id="A0A8H8WU06"/>
<organism evidence="2 3">
    <name type="scientific">Methylobacterium indicum</name>
    <dbReference type="NCBI Taxonomy" id="1775910"/>
    <lineage>
        <taxon>Bacteria</taxon>
        <taxon>Pseudomonadati</taxon>
        <taxon>Pseudomonadota</taxon>
        <taxon>Alphaproteobacteria</taxon>
        <taxon>Hyphomicrobiales</taxon>
        <taxon>Methylobacteriaceae</taxon>
        <taxon>Methylobacterium</taxon>
    </lineage>
</organism>
<dbReference type="EMBL" id="AP024145">
    <property type="protein sequence ID" value="BCM84322.1"/>
    <property type="molecule type" value="Genomic_DNA"/>
</dbReference>
<name>A0A8H8WU06_9HYPH</name>
<sequence>MDTAPRATARAGMIASLRIVDLLLSFKPYDPDNELGRIGFPQSFGPGPPAVAAMDRSSGPRHGGRDWG</sequence>
<gene>
    <name evidence="2" type="ORF">mvi_27830</name>
</gene>
<dbReference type="Proteomes" id="UP000663508">
    <property type="component" value="Chromosome"/>
</dbReference>
<evidence type="ECO:0000313" key="2">
    <source>
        <dbReference type="EMBL" id="BCM84322.1"/>
    </source>
</evidence>